<sequence>MGVETRSSHKKAALCLPAALRYPASVRAWNPCLSVLTTLTNTDQQNSLDTTVGVEIDPLGVDMRELVSAMNRLEKLGLPLVKCIVTSLTDTETAWQAKVPSDSLSPETDFATTNNEADLKTLIYRARLAILNPEQNLMFYVPGSIDEIVQDRSKGYLIGLVKELVAEYVKDLNALVLLVCSLKVGIQVSSTAGMVYEKGVTGRCVVK</sequence>
<gene>
    <name evidence="1" type="ORF">K469DRAFT_681894</name>
</gene>
<evidence type="ECO:0000313" key="2">
    <source>
        <dbReference type="Proteomes" id="UP000800200"/>
    </source>
</evidence>
<reference evidence="1" key="1">
    <citation type="journal article" date="2020" name="Stud. Mycol.">
        <title>101 Dothideomycetes genomes: a test case for predicting lifestyles and emergence of pathogens.</title>
        <authorList>
            <person name="Haridas S."/>
            <person name="Albert R."/>
            <person name="Binder M."/>
            <person name="Bloem J."/>
            <person name="Labutti K."/>
            <person name="Salamov A."/>
            <person name="Andreopoulos B."/>
            <person name="Baker S."/>
            <person name="Barry K."/>
            <person name="Bills G."/>
            <person name="Bluhm B."/>
            <person name="Cannon C."/>
            <person name="Castanera R."/>
            <person name="Culley D."/>
            <person name="Daum C."/>
            <person name="Ezra D."/>
            <person name="Gonzalez J."/>
            <person name="Henrissat B."/>
            <person name="Kuo A."/>
            <person name="Liang C."/>
            <person name="Lipzen A."/>
            <person name="Lutzoni F."/>
            <person name="Magnuson J."/>
            <person name="Mondo S."/>
            <person name="Nolan M."/>
            <person name="Ohm R."/>
            <person name="Pangilinan J."/>
            <person name="Park H.-J."/>
            <person name="Ramirez L."/>
            <person name="Alfaro M."/>
            <person name="Sun H."/>
            <person name="Tritt A."/>
            <person name="Yoshinaga Y."/>
            <person name="Zwiers L.-H."/>
            <person name="Turgeon B."/>
            <person name="Goodwin S."/>
            <person name="Spatafora J."/>
            <person name="Crous P."/>
            <person name="Grigoriev I."/>
        </authorList>
    </citation>
    <scope>NUCLEOTIDE SEQUENCE</scope>
    <source>
        <strain evidence="1">CBS 207.26</strain>
    </source>
</reference>
<dbReference type="Proteomes" id="UP000800200">
    <property type="component" value="Unassembled WGS sequence"/>
</dbReference>
<keyword evidence="2" id="KW-1185">Reference proteome</keyword>
<dbReference type="AlphaFoldDB" id="A0A6A6F0E8"/>
<dbReference type="EMBL" id="ML994610">
    <property type="protein sequence ID" value="KAF2195606.1"/>
    <property type="molecule type" value="Genomic_DNA"/>
</dbReference>
<protein>
    <submittedName>
        <fullName evidence="1">Uncharacterized protein</fullName>
    </submittedName>
</protein>
<proteinExistence type="predicted"/>
<accession>A0A6A6F0E8</accession>
<name>A0A6A6F0E8_9PEZI</name>
<dbReference type="OrthoDB" id="5061070at2759"/>
<organism evidence="1 2">
    <name type="scientific">Zopfia rhizophila CBS 207.26</name>
    <dbReference type="NCBI Taxonomy" id="1314779"/>
    <lineage>
        <taxon>Eukaryota</taxon>
        <taxon>Fungi</taxon>
        <taxon>Dikarya</taxon>
        <taxon>Ascomycota</taxon>
        <taxon>Pezizomycotina</taxon>
        <taxon>Dothideomycetes</taxon>
        <taxon>Dothideomycetes incertae sedis</taxon>
        <taxon>Zopfiaceae</taxon>
        <taxon>Zopfia</taxon>
    </lineage>
</organism>
<evidence type="ECO:0000313" key="1">
    <source>
        <dbReference type="EMBL" id="KAF2195606.1"/>
    </source>
</evidence>